<dbReference type="OrthoDB" id="526867at2"/>
<keyword evidence="4" id="KW-1185">Reference proteome</keyword>
<dbReference type="EMBL" id="QASA01000001">
    <property type="protein sequence ID" value="RDC65438.1"/>
    <property type="molecule type" value="Genomic_DNA"/>
</dbReference>
<dbReference type="GO" id="GO:0009055">
    <property type="term" value="F:electron transfer activity"/>
    <property type="evidence" value="ECO:0007669"/>
    <property type="project" value="TreeGrafter"/>
</dbReference>
<organism evidence="3 4">
    <name type="scientific">Adhaeribacter pallidiroseus</name>
    <dbReference type="NCBI Taxonomy" id="2072847"/>
    <lineage>
        <taxon>Bacteria</taxon>
        <taxon>Pseudomonadati</taxon>
        <taxon>Bacteroidota</taxon>
        <taxon>Cytophagia</taxon>
        <taxon>Cytophagales</taxon>
        <taxon>Hymenobacteraceae</taxon>
        <taxon>Adhaeribacter</taxon>
    </lineage>
</organism>
<dbReference type="Pfam" id="PF04784">
    <property type="entry name" value="DUF547"/>
    <property type="match status" value="1"/>
</dbReference>
<feature type="signal peptide" evidence="1">
    <location>
        <begin position="1"/>
        <end position="19"/>
    </location>
</feature>
<evidence type="ECO:0000313" key="3">
    <source>
        <dbReference type="EMBL" id="RDC65438.1"/>
    </source>
</evidence>
<feature type="chain" id="PRO_5016936386" description="DUF547 domain-containing protein" evidence="1">
    <location>
        <begin position="20"/>
        <end position="239"/>
    </location>
</feature>
<comment type="caution">
    <text evidence="3">The sequence shown here is derived from an EMBL/GenBank/DDBJ whole genome shotgun (WGS) entry which is preliminary data.</text>
</comment>
<sequence>MSKVALFVFLIFAGFNLSAQNTLPTFTAEADAFLKKFVVAGKVDYAAVKKEAKSIQSLSDKIGSIDLAEASDNSKKAFYINAYNLLVIQAVTNGYPLQTVMDKPGFFDKTLHLVAGEKLTLNNLEKKKLLEPYRDARLHFVLVCAALSCPPLADFAYTPDQMDTQLNTRTQLALNNPTFIRVNTPKQQVLISKIFDWYQADFLKNNQTVLHFINAYRSNKIPENYQLGFYEYDWNLNKK</sequence>
<dbReference type="Proteomes" id="UP000253919">
    <property type="component" value="Unassembled WGS sequence"/>
</dbReference>
<dbReference type="RefSeq" id="WP_115374441.1">
    <property type="nucleotide sequence ID" value="NZ_QASA01000001.1"/>
</dbReference>
<reference evidence="3 4" key="1">
    <citation type="submission" date="2018-04" db="EMBL/GenBank/DDBJ databases">
        <title>Adhaeribacter sp. HMF7616 genome sequencing and assembly.</title>
        <authorList>
            <person name="Kang H."/>
            <person name="Kang J."/>
            <person name="Cha I."/>
            <person name="Kim H."/>
            <person name="Joh K."/>
        </authorList>
    </citation>
    <scope>NUCLEOTIDE SEQUENCE [LARGE SCALE GENOMIC DNA]</scope>
    <source>
        <strain evidence="3 4">HMF7616</strain>
    </source>
</reference>
<name>A0A369QTE8_9BACT</name>
<dbReference type="InterPro" id="IPR051548">
    <property type="entry name" value="Grx-like_ET"/>
</dbReference>
<dbReference type="InterPro" id="IPR006869">
    <property type="entry name" value="DUF547"/>
</dbReference>
<accession>A0A369QTE8</accession>
<evidence type="ECO:0000259" key="2">
    <source>
        <dbReference type="Pfam" id="PF04784"/>
    </source>
</evidence>
<dbReference type="AlphaFoldDB" id="A0A369QTE8"/>
<proteinExistence type="predicted"/>
<keyword evidence="1" id="KW-0732">Signal</keyword>
<dbReference type="PANTHER" id="PTHR34386">
    <property type="entry name" value="GLUTAREDOXIN"/>
    <property type="match status" value="1"/>
</dbReference>
<evidence type="ECO:0000256" key="1">
    <source>
        <dbReference type="SAM" id="SignalP"/>
    </source>
</evidence>
<gene>
    <name evidence="3" type="ORF">AHMF7616_04068</name>
</gene>
<protein>
    <recommendedName>
        <fullName evidence="2">DUF547 domain-containing protein</fullName>
    </recommendedName>
</protein>
<dbReference type="GO" id="GO:0045454">
    <property type="term" value="P:cell redox homeostasis"/>
    <property type="evidence" value="ECO:0007669"/>
    <property type="project" value="TreeGrafter"/>
</dbReference>
<feature type="domain" description="DUF547" evidence="2">
    <location>
        <begin position="69"/>
        <end position="170"/>
    </location>
</feature>
<evidence type="ECO:0000313" key="4">
    <source>
        <dbReference type="Proteomes" id="UP000253919"/>
    </source>
</evidence>
<dbReference type="PANTHER" id="PTHR34386:SF1">
    <property type="entry name" value="GLUTAREDOXIN-LIKE PROTEIN NRDH"/>
    <property type="match status" value="1"/>
</dbReference>